<proteinExistence type="predicted"/>
<organism evidence="1 2">
    <name type="scientific">Corallincola platygyrae</name>
    <dbReference type="NCBI Taxonomy" id="1193278"/>
    <lineage>
        <taxon>Bacteria</taxon>
        <taxon>Pseudomonadati</taxon>
        <taxon>Pseudomonadota</taxon>
        <taxon>Gammaproteobacteria</taxon>
        <taxon>Alteromonadales</taxon>
        <taxon>Psychromonadaceae</taxon>
        <taxon>Corallincola</taxon>
    </lineage>
</organism>
<dbReference type="Pfam" id="PF04317">
    <property type="entry name" value="DUF463"/>
    <property type="match status" value="1"/>
</dbReference>
<dbReference type="InterPro" id="IPR027417">
    <property type="entry name" value="P-loop_NTPase"/>
</dbReference>
<gene>
    <name evidence="1" type="ORF">ACFSJ3_16345</name>
</gene>
<dbReference type="RefSeq" id="WP_345341624.1">
    <property type="nucleotide sequence ID" value="NZ_BAABLI010000030.1"/>
</dbReference>
<dbReference type="PANTHER" id="PTHR38605">
    <property type="entry name" value="ATPASE-RELATED"/>
    <property type="match status" value="1"/>
</dbReference>
<evidence type="ECO:0000313" key="2">
    <source>
        <dbReference type="Proteomes" id="UP001597380"/>
    </source>
</evidence>
<dbReference type="EMBL" id="JBHUHT010000026">
    <property type="protein sequence ID" value="MFD2097564.1"/>
    <property type="molecule type" value="Genomic_DNA"/>
</dbReference>
<protein>
    <submittedName>
        <fullName evidence="1">YcjX family protein</fullName>
    </submittedName>
</protein>
<dbReference type="InterPro" id="IPR007413">
    <property type="entry name" value="YcjX-like"/>
</dbReference>
<name>A0ABW4XUM0_9GAMM</name>
<keyword evidence="2" id="KW-1185">Reference proteome</keyword>
<comment type="caution">
    <text evidence="1">The sequence shown here is derived from an EMBL/GenBank/DDBJ whole genome shotgun (WGS) entry which is preliminary data.</text>
</comment>
<sequence>MKKSSTVNRIVSNIKERAHHVLSRSLDSHITLAVTGLSGAGKSAFITSLLHQLIHYRDASLPFFKPTSEQRLLGVRRVPQQRLDWIRYPYETAVAGLSEQVPQWPAPTRGVSTVSLELLYRPAKQPLASLTDRAKLRVDIIDYPGEWLLDLPLLALDYNEWCQLNSHLMTGYAELPEFVLWRETIASIDLNAPVDELLLADLAKQYADLLHTLRGAGAYLLQPGRFLLPGEYEGTPLLQFFPYILLDSLQDKYKKNSWGYCLTKRFEAYKSQVVEKFYKEYFSKFDRQIVLVDPLTAMAAGHAQFQDLKQALLQVLGSFKYGQRSLLRRLFNPRIDKVVLAASKADHVLPAQQDQLSQLVRQMVITEDSPWGFADVQVETCAFAAIKASTVGNHEYQGVARTMLKATSLDERKPFLFYPGELPTSLPSSQIFEQHQFSFVPFAPPMVGKEGNIIPHIAMDRVLQFLLGDKLQ</sequence>
<evidence type="ECO:0000313" key="1">
    <source>
        <dbReference type="EMBL" id="MFD2097564.1"/>
    </source>
</evidence>
<dbReference type="PANTHER" id="PTHR38605:SF1">
    <property type="entry name" value="ATPASE"/>
    <property type="match status" value="1"/>
</dbReference>
<reference evidence="2" key="1">
    <citation type="journal article" date="2019" name="Int. J. Syst. Evol. Microbiol.">
        <title>The Global Catalogue of Microorganisms (GCM) 10K type strain sequencing project: providing services to taxonomists for standard genome sequencing and annotation.</title>
        <authorList>
            <consortium name="The Broad Institute Genomics Platform"/>
            <consortium name="The Broad Institute Genome Sequencing Center for Infectious Disease"/>
            <person name="Wu L."/>
            <person name="Ma J."/>
        </authorList>
    </citation>
    <scope>NUCLEOTIDE SEQUENCE [LARGE SCALE GENOMIC DNA]</scope>
    <source>
        <strain evidence="2">CGMCC 1.10992</strain>
    </source>
</reference>
<dbReference type="SUPFAM" id="SSF52540">
    <property type="entry name" value="P-loop containing nucleoside triphosphate hydrolases"/>
    <property type="match status" value="1"/>
</dbReference>
<dbReference type="Proteomes" id="UP001597380">
    <property type="component" value="Unassembled WGS sequence"/>
</dbReference>
<accession>A0ABW4XUM0</accession>
<dbReference type="PIRSF" id="PIRSF019381">
    <property type="entry name" value="YcjX"/>
    <property type="match status" value="1"/>
</dbReference>